<dbReference type="InterPro" id="IPR016035">
    <property type="entry name" value="Acyl_Trfase/lysoPLipase"/>
</dbReference>
<dbReference type="GO" id="GO:0016020">
    <property type="term" value="C:membrane"/>
    <property type="evidence" value="ECO:0007669"/>
    <property type="project" value="TreeGrafter"/>
</dbReference>
<dbReference type="STRING" id="420778.A0A1S8BJ19"/>
<dbReference type="AlphaFoldDB" id="A0A1S8BJ19"/>
<dbReference type="EMBL" id="MSZU01000076">
    <property type="protein sequence ID" value="OMP87532.1"/>
    <property type="molecule type" value="Genomic_DNA"/>
</dbReference>
<feature type="domain" description="PNPLA" evidence="5">
    <location>
        <begin position="1"/>
        <end position="53"/>
    </location>
</feature>
<reference evidence="6 7" key="1">
    <citation type="submission" date="2017-01" db="EMBL/GenBank/DDBJ databases">
        <title>Draft genome sequence of Diplodia seriata F98.1, a fungal species involved in grapevine trunk diseases.</title>
        <authorList>
            <person name="Robert-Siegwald G."/>
            <person name="Vallet J."/>
            <person name="Abou-Mansour E."/>
            <person name="Xu J."/>
            <person name="Rey P."/>
            <person name="Bertsch C."/>
            <person name="Rego C."/>
            <person name="Larignon P."/>
            <person name="Fontaine F."/>
            <person name="Lebrun M.-H."/>
        </authorList>
    </citation>
    <scope>NUCLEOTIDE SEQUENCE [LARGE SCALE GENOMIC DNA]</scope>
    <source>
        <strain evidence="6 7">F98.1</strain>
    </source>
</reference>
<dbReference type="GO" id="GO:0019369">
    <property type="term" value="P:arachidonate metabolic process"/>
    <property type="evidence" value="ECO:0007669"/>
    <property type="project" value="TreeGrafter"/>
</dbReference>
<organism evidence="6 7">
    <name type="scientific">Diplodia seriata</name>
    <dbReference type="NCBI Taxonomy" id="420778"/>
    <lineage>
        <taxon>Eukaryota</taxon>
        <taxon>Fungi</taxon>
        <taxon>Dikarya</taxon>
        <taxon>Ascomycota</taxon>
        <taxon>Pezizomycotina</taxon>
        <taxon>Dothideomycetes</taxon>
        <taxon>Dothideomycetes incertae sedis</taxon>
        <taxon>Botryosphaeriales</taxon>
        <taxon>Botryosphaeriaceae</taxon>
        <taxon>Diplodia</taxon>
    </lineage>
</organism>
<evidence type="ECO:0000256" key="4">
    <source>
        <dbReference type="PROSITE-ProRule" id="PRU01161"/>
    </source>
</evidence>
<dbReference type="InterPro" id="IPR002641">
    <property type="entry name" value="PNPLA_dom"/>
</dbReference>
<dbReference type="PANTHER" id="PTHR24185:SF1">
    <property type="entry name" value="CALCIUM-INDEPENDENT PHOSPHOLIPASE A2-GAMMA"/>
    <property type="match status" value="1"/>
</dbReference>
<evidence type="ECO:0000256" key="1">
    <source>
        <dbReference type="ARBA" id="ARBA00022801"/>
    </source>
</evidence>
<evidence type="ECO:0000256" key="2">
    <source>
        <dbReference type="ARBA" id="ARBA00022963"/>
    </source>
</evidence>
<keyword evidence="2" id="KW-0442">Lipid degradation</keyword>
<comment type="caution">
    <text evidence="6">The sequence shown here is derived from an EMBL/GenBank/DDBJ whole genome shotgun (WGS) entry which is preliminary data.</text>
</comment>
<name>A0A1S8BJ19_9PEZI</name>
<comment type="caution">
    <text evidence="4">Lacks conserved residue(s) required for the propagation of feature annotation.</text>
</comment>
<keyword evidence="3" id="KW-0443">Lipid metabolism</keyword>
<accession>A0A1S8BJ19</accession>
<dbReference type="GO" id="GO:0046486">
    <property type="term" value="P:glycerolipid metabolic process"/>
    <property type="evidence" value="ECO:0007669"/>
    <property type="project" value="UniProtKB-ARBA"/>
</dbReference>
<dbReference type="PROSITE" id="PS51635">
    <property type="entry name" value="PNPLA"/>
    <property type="match status" value="1"/>
</dbReference>
<dbReference type="GO" id="GO:0016042">
    <property type="term" value="P:lipid catabolic process"/>
    <property type="evidence" value="ECO:0007669"/>
    <property type="project" value="UniProtKB-KW"/>
</dbReference>
<proteinExistence type="predicted"/>
<dbReference type="Gene3D" id="3.40.1090.10">
    <property type="entry name" value="Cytosolic phospholipase A2 catalytic domain"/>
    <property type="match status" value="1"/>
</dbReference>
<protein>
    <submittedName>
        <fullName evidence="6">Calcium-independent phospholipase A2-gamma</fullName>
    </submittedName>
</protein>
<evidence type="ECO:0000313" key="6">
    <source>
        <dbReference type="EMBL" id="OMP87532.1"/>
    </source>
</evidence>
<dbReference type="PANTHER" id="PTHR24185">
    <property type="entry name" value="CALCIUM-INDEPENDENT PHOSPHOLIPASE A2-GAMMA"/>
    <property type="match status" value="1"/>
</dbReference>
<dbReference type="GO" id="GO:0047499">
    <property type="term" value="F:calcium-independent phospholipase A2 activity"/>
    <property type="evidence" value="ECO:0007669"/>
    <property type="project" value="TreeGrafter"/>
</dbReference>
<sequence length="200" mass="22481">MHDSLSHELKIWQACRATSAATTFFDPFELEIDGVAFVDCAIRGWNNPVQQVLAEARDMWPNDRDMITILSIGTGYDRHISLGGNMASVARSLVSLATDTENVAQDFYRTHLPDLVQEKRYIRLNVPELGQVGLEEFKKFSEIHQKTQYYLQENASERLHSCFGVLESSGMNALPSPLHDPQDYVLESRLAALSSTSNCT</sequence>
<dbReference type="Proteomes" id="UP000190776">
    <property type="component" value="Unassembled WGS sequence"/>
</dbReference>
<keyword evidence="1" id="KW-0378">Hydrolase</keyword>
<dbReference type="OrthoDB" id="1658288at2759"/>
<dbReference type="SUPFAM" id="SSF52151">
    <property type="entry name" value="FabD/lysophospholipase-like"/>
    <property type="match status" value="1"/>
</dbReference>
<evidence type="ECO:0000259" key="5">
    <source>
        <dbReference type="PROSITE" id="PS51635"/>
    </source>
</evidence>
<evidence type="ECO:0000313" key="7">
    <source>
        <dbReference type="Proteomes" id="UP000190776"/>
    </source>
</evidence>
<evidence type="ECO:0000256" key="3">
    <source>
        <dbReference type="ARBA" id="ARBA00023098"/>
    </source>
</evidence>
<gene>
    <name evidence="6" type="ORF">BK809_0007619</name>
</gene>